<evidence type="ECO:0000313" key="3">
    <source>
        <dbReference type="Proteomes" id="UP000613840"/>
    </source>
</evidence>
<keyword evidence="1" id="KW-0472">Membrane</keyword>
<organism evidence="2 3">
    <name type="scientific">Microlunatus endophyticus</name>
    <dbReference type="NCBI Taxonomy" id="1716077"/>
    <lineage>
        <taxon>Bacteria</taxon>
        <taxon>Bacillati</taxon>
        <taxon>Actinomycetota</taxon>
        <taxon>Actinomycetes</taxon>
        <taxon>Propionibacteriales</taxon>
        <taxon>Propionibacteriaceae</taxon>
        <taxon>Microlunatus</taxon>
    </lineage>
</organism>
<evidence type="ECO:0000313" key="2">
    <source>
        <dbReference type="EMBL" id="GGL82688.1"/>
    </source>
</evidence>
<comment type="caution">
    <text evidence="2">The sequence shown here is derived from an EMBL/GenBank/DDBJ whole genome shotgun (WGS) entry which is preliminary data.</text>
</comment>
<feature type="transmembrane region" description="Helical" evidence="1">
    <location>
        <begin position="269"/>
        <end position="288"/>
    </location>
</feature>
<proteinExistence type="predicted"/>
<feature type="transmembrane region" description="Helical" evidence="1">
    <location>
        <begin position="185"/>
        <end position="208"/>
    </location>
</feature>
<keyword evidence="3" id="KW-1185">Reference proteome</keyword>
<name>A0A917SJ54_9ACTN</name>
<accession>A0A917SJ54</accession>
<feature type="transmembrane region" description="Helical" evidence="1">
    <location>
        <begin position="47"/>
        <end position="68"/>
    </location>
</feature>
<feature type="transmembrane region" description="Helical" evidence="1">
    <location>
        <begin position="139"/>
        <end position="165"/>
    </location>
</feature>
<dbReference type="AlphaFoldDB" id="A0A917SJ54"/>
<dbReference type="EMBL" id="BMMZ01000019">
    <property type="protein sequence ID" value="GGL82688.1"/>
    <property type="molecule type" value="Genomic_DNA"/>
</dbReference>
<gene>
    <name evidence="2" type="ORF">GCM10011575_46210</name>
</gene>
<dbReference type="Pfam" id="PF12730">
    <property type="entry name" value="ABC2_membrane_4"/>
    <property type="match status" value="1"/>
</dbReference>
<feature type="transmembrane region" description="Helical" evidence="1">
    <location>
        <begin position="215"/>
        <end position="235"/>
    </location>
</feature>
<evidence type="ECO:0000256" key="1">
    <source>
        <dbReference type="SAM" id="Phobius"/>
    </source>
</evidence>
<reference evidence="2" key="1">
    <citation type="journal article" date="2014" name="Int. J. Syst. Evol. Microbiol.">
        <title>Complete genome sequence of Corynebacterium casei LMG S-19264T (=DSM 44701T), isolated from a smear-ripened cheese.</title>
        <authorList>
            <consortium name="US DOE Joint Genome Institute (JGI-PGF)"/>
            <person name="Walter F."/>
            <person name="Albersmeier A."/>
            <person name="Kalinowski J."/>
            <person name="Ruckert C."/>
        </authorList>
    </citation>
    <scope>NUCLEOTIDE SEQUENCE</scope>
    <source>
        <strain evidence="2">CGMCC 4.7306</strain>
    </source>
</reference>
<sequence length="295" mass="30904">MSAAEAGTAEAGTAEAGTVGRAPNPVVSWVRLFASECRLVLTRRRNIAGLAVLSAVPILIAVAVKIWGVGGGGPSFVDSITANGLFVALAALAVELPLFLPLAVSWIAGDSIAGEANLGTLRYLLAVPVGRTRLLTVKYASLVFFSLCATLLVAVVGGLIGSILFGTGSMFLLSGNTISFGATVLRLLLVCCYLAAGFAALGAIGLFVSTLTEQPIGATVATVLINVGMFVLDTISQLDWLHPYLLTHWWMSFGDLLRSPIYTGDLNRGLLTALAYAIVFWLAAWARFRAKDVTS</sequence>
<keyword evidence="1" id="KW-1133">Transmembrane helix</keyword>
<feature type="transmembrane region" description="Helical" evidence="1">
    <location>
        <begin position="80"/>
        <end position="100"/>
    </location>
</feature>
<dbReference type="Proteomes" id="UP000613840">
    <property type="component" value="Unassembled WGS sequence"/>
</dbReference>
<keyword evidence="1" id="KW-0812">Transmembrane</keyword>
<protein>
    <submittedName>
        <fullName evidence="2">ABC transporter permease</fullName>
    </submittedName>
</protein>
<dbReference type="PANTHER" id="PTHR37305">
    <property type="entry name" value="INTEGRAL MEMBRANE PROTEIN-RELATED"/>
    <property type="match status" value="1"/>
</dbReference>
<dbReference type="PANTHER" id="PTHR37305:SF1">
    <property type="entry name" value="MEMBRANE PROTEIN"/>
    <property type="match status" value="1"/>
</dbReference>
<reference evidence="2" key="2">
    <citation type="submission" date="2020-09" db="EMBL/GenBank/DDBJ databases">
        <authorList>
            <person name="Sun Q."/>
            <person name="Zhou Y."/>
        </authorList>
    </citation>
    <scope>NUCLEOTIDE SEQUENCE</scope>
    <source>
        <strain evidence="2">CGMCC 4.7306</strain>
    </source>
</reference>